<keyword evidence="7" id="KW-0812">Transmembrane</keyword>
<dbReference type="SUPFAM" id="SSF55874">
    <property type="entry name" value="ATPase domain of HSP90 chaperone/DNA topoisomerase II/histidine kinase"/>
    <property type="match status" value="1"/>
</dbReference>
<dbReference type="RefSeq" id="WP_203169386.1">
    <property type="nucleotide sequence ID" value="NZ_JAEVLS010000005.1"/>
</dbReference>
<dbReference type="InterPro" id="IPR003661">
    <property type="entry name" value="HisK_dim/P_dom"/>
</dbReference>
<accession>A0ABS1X215</accession>
<proteinExistence type="predicted"/>
<evidence type="ECO:0000256" key="4">
    <source>
        <dbReference type="ARBA" id="ARBA00022679"/>
    </source>
</evidence>
<dbReference type="SMART" id="SM00387">
    <property type="entry name" value="HATPase_c"/>
    <property type="match status" value="1"/>
</dbReference>
<evidence type="ECO:0000313" key="10">
    <source>
        <dbReference type="Proteomes" id="UP000661077"/>
    </source>
</evidence>
<keyword evidence="10" id="KW-1185">Reference proteome</keyword>
<dbReference type="InterPro" id="IPR050351">
    <property type="entry name" value="BphY/WalK/GraS-like"/>
</dbReference>
<dbReference type="SUPFAM" id="SSF47384">
    <property type="entry name" value="Homodimeric domain of signal transducing histidine kinase"/>
    <property type="match status" value="1"/>
</dbReference>
<feature type="transmembrane region" description="Helical" evidence="7">
    <location>
        <begin position="30"/>
        <end position="48"/>
    </location>
</feature>
<feature type="domain" description="Histidine kinase" evidence="8">
    <location>
        <begin position="378"/>
        <end position="597"/>
    </location>
</feature>
<keyword evidence="4" id="KW-0808">Transferase</keyword>
<feature type="transmembrane region" description="Helical" evidence="7">
    <location>
        <begin position="308"/>
        <end position="330"/>
    </location>
</feature>
<dbReference type="Pfam" id="PF00512">
    <property type="entry name" value="HisKA"/>
    <property type="match status" value="1"/>
</dbReference>
<dbReference type="Gene3D" id="3.30.565.10">
    <property type="entry name" value="Histidine kinase-like ATPase, C-terminal domain"/>
    <property type="match status" value="1"/>
</dbReference>
<dbReference type="EC" id="2.7.13.3" evidence="2"/>
<reference evidence="9 10" key="1">
    <citation type="journal article" date="2021" name="Int. J. Syst. Evol. Microbiol.">
        <title>Steroidobacter gossypii sp. nov., isolated from soil of cotton cropping field.</title>
        <authorList>
            <person name="Huang R."/>
            <person name="Yang S."/>
            <person name="Zhen C."/>
            <person name="Liu W."/>
        </authorList>
    </citation>
    <scope>NUCLEOTIDE SEQUENCE [LARGE SCALE GENOMIC DNA]</scope>
    <source>
        <strain evidence="9 10">S1-65</strain>
    </source>
</reference>
<feature type="coiled-coil region" evidence="6">
    <location>
        <begin position="326"/>
        <end position="378"/>
    </location>
</feature>
<dbReference type="EMBL" id="JAEVLS010000005">
    <property type="protein sequence ID" value="MBM0107269.1"/>
    <property type="molecule type" value="Genomic_DNA"/>
</dbReference>
<dbReference type="Pfam" id="PF02518">
    <property type="entry name" value="HATPase_c"/>
    <property type="match status" value="1"/>
</dbReference>
<sequence length="614" mass="67190">MTEGNWQRVAGRTHQRGFIDGALPMLVKRAVVAQAVLILVALWSYATWRVYSDKAETLESARHELRALAAGMYVHLQAVLNDSLGAARTAAQNIEANGGIHATPPETAAELLARELSVGEYVRALFVMTPNRFVAAVRNRDVQMLEAPPAWLQAAIADKRSVFIGNTIEDPIQSDQRAFPIAVRTIDRSGATVWAGALLGVDALDQLYETMAIRDGALSVTSTSGDLLLRVPMPSMAHNGRINVSDSEVFKGAIELAAEGGFLEAPSPFANGTWIYAIRRLNDYRLAVSASREKEAVLQSWHDRTRGLTVVLVGISVLFIGLSVLLRHFINRLERANTNLGQLNAELESRVAARTNELQEANHQLALTNEELEAFTASASHDLRSPLGTIAGQAGLLRDDLLRDDLARAKPDVIAQRIDRIQSNVTRSSEIIDGLLSLARVSRQELLNERVDISALARTLVEDLRQQYPKHRVDCSVESNLVVNADPRLMKILFGNLLGNAWKYTSRTHNARVEVSCTQATGGVVFSVRDNGAGFDMSRSQRLFEPFQRLHSTADFPGVGIGLAIVARIVRRYGGKITVDSEPGRGAIFRFTLPAAVVSSREVVTAMTSHDGRC</sequence>
<evidence type="ECO:0000256" key="7">
    <source>
        <dbReference type="SAM" id="Phobius"/>
    </source>
</evidence>
<evidence type="ECO:0000256" key="2">
    <source>
        <dbReference type="ARBA" id="ARBA00012438"/>
    </source>
</evidence>
<dbReference type="Gene3D" id="3.30.450.20">
    <property type="entry name" value="PAS domain"/>
    <property type="match status" value="2"/>
</dbReference>
<organism evidence="9 10">
    <name type="scientific">Steroidobacter gossypii</name>
    <dbReference type="NCBI Taxonomy" id="2805490"/>
    <lineage>
        <taxon>Bacteria</taxon>
        <taxon>Pseudomonadati</taxon>
        <taxon>Pseudomonadota</taxon>
        <taxon>Gammaproteobacteria</taxon>
        <taxon>Steroidobacterales</taxon>
        <taxon>Steroidobacteraceae</taxon>
        <taxon>Steroidobacter</taxon>
    </lineage>
</organism>
<keyword evidence="6" id="KW-0175">Coiled coil</keyword>
<dbReference type="SMART" id="SM00388">
    <property type="entry name" value="HisKA"/>
    <property type="match status" value="1"/>
</dbReference>
<dbReference type="CDD" id="cd00082">
    <property type="entry name" value="HisKA"/>
    <property type="match status" value="1"/>
</dbReference>
<dbReference type="PROSITE" id="PS50109">
    <property type="entry name" value="HIS_KIN"/>
    <property type="match status" value="1"/>
</dbReference>
<gene>
    <name evidence="9" type="ORF">JM946_21235</name>
</gene>
<dbReference type="PANTHER" id="PTHR42878">
    <property type="entry name" value="TWO-COMPONENT HISTIDINE KINASE"/>
    <property type="match status" value="1"/>
</dbReference>
<dbReference type="InterPro" id="IPR036097">
    <property type="entry name" value="HisK_dim/P_sf"/>
</dbReference>
<comment type="caution">
    <text evidence="9">The sequence shown here is derived from an EMBL/GenBank/DDBJ whole genome shotgun (WGS) entry which is preliminary data.</text>
</comment>
<keyword evidence="3" id="KW-0597">Phosphoprotein</keyword>
<evidence type="ECO:0000256" key="3">
    <source>
        <dbReference type="ARBA" id="ARBA00022553"/>
    </source>
</evidence>
<evidence type="ECO:0000313" key="9">
    <source>
        <dbReference type="EMBL" id="MBM0107269.1"/>
    </source>
</evidence>
<dbReference type="InterPro" id="IPR003594">
    <property type="entry name" value="HATPase_dom"/>
</dbReference>
<dbReference type="InterPro" id="IPR036890">
    <property type="entry name" value="HATPase_C_sf"/>
</dbReference>
<keyword evidence="5" id="KW-0418">Kinase</keyword>
<evidence type="ECO:0000256" key="1">
    <source>
        <dbReference type="ARBA" id="ARBA00000085"/>
    </source>
</evidence>
<dbReference type="Proteomes" id="UP000661077">
    <property type="component" value="Unassembled WGS sequence"/>
</dbReference>
<dbReference type="InterPro" id="IPR005467">
    <property type="entry name" value="His_kinase_dom"/>
</dbReference>
<keyword evidence="7" id="KW-0472">Membrane</keyword>
<comment type="catalytic activity">
    <reaction evidence="1">
        <text>ATP + protein L-histidine = ADP + protein N-phospho-L-histidine.</text>
        <dbReference type="EC" id="2.7.13.3"/>
    </reaction>
</comment>
<dbReference type="PANTHER" id="PTHR42878:SF15">
    <property type="entry name" value="BACTERIOPHYTOCHROME"/>
    <property type="match status" value="1"/>
</dbReference>
<name>A0ABS1X215_9GAMM</name>
<dbReference type="CDD" id="cd12915">
    <property type="entry name" value="PDC2_DGC_like"/>
    <property type="match status" value="1"/>
</dbReference>
<dbReference type="PRINTS" id="PR00344">
    <property type="entry name" value="BCTRLSENSOR"/>
</dbReference>
<dbReference type="CDD" id="cd18773">
    <property type="entry name" value="PDC1_HK_sensor"/>
    <property type="match status" value="1"/>
</dbReference>
<protein>
    <recommendedName>
        <fullName evidence="2">histidine kinase</fullName>
        <ecNumber evidence="2">2.7.13.3</ecNumber>
    </recommendedName>
</protein>
<keyword evidence="7" id="KW-1133">Transmembrane helix</keyword>
<evidence type="ECO:0000256" key="5">
    <source>
        <dbReference type="ARBA" id="ARBA00022777"/>
    </source>
</evidence>
<evidence type="ECO:0000259" key="8">
    <source>
        <dbReference type="PROSITE" id="PS50109"/>
    </source>
</evidence>
<dbReference type="Gene3D" id="1.10.287.130">
    <property type="match status" value="1"/>
</dbReference>
<evidence type="ECO:0000256" key="6">
    <source>
        <dbReference type="SAM" id="Coils"/>
    </source>
</evidence>
<dbReference type="InterPro" id="IPR004358">
    <property type="entry name" value="Sig_transdc_His_kin-like_C"/>
</dbReference>